<sequence>MSAVARQFPGDKLLKYFGTADSLDNNLELNASNSEQDVNMGSDKELSTNDLDPSGSQVSGIVEIAQNLDAEDQEETHTLDNAIRFHTYKLDGEQSERSDYLRGVYHIPTPPPSPPSSPPPNQNVPEPLEDEDRFQNLNAIDFCKYDQWYTEPDTGEDVEMHKSHGMIL</sequence>
<name>A0A8H7I748_9AGAM</name>
<organism evidence="2 3">
    <name type="scientific">Rhizoctonia solani</name>
    <dbReference type="NCBI Taxonomy" id="456999"/>
    <lineage>
        <taxon>Eukaryota</taxon>
        <taxon>Fungi</taxon>
        <taxon>Dikarya</taxon>
        <taxon>Basidiomycota</taxon>
        <taxon>Agaricomycotina</taxon>
        <taxon>Agaricomycetes</taxon>
        <taxon>Cantharellales</taxon>
        <taxon>Ceratobasidiaceae</taxon>
        <taxon>Rhizoctonia</taxon>
    </lineage>
</organism>
<evidence type="ECO:0000256" key="1">
    <source>
        <dbReference type="SAM" id="MobiDB-lite"/>
    </source>
</evidence>
<reference evidence="2" key="1">
    <citation type="submission" date="2020-09" db="EMBL/GenBank/DDBJ databases">
        <title>Comparative genome analyses of four rice-infecting Rhizoctonia solani isolates reveal extensive enrichment of homogalacturonan modification genes.</title>
        <authorList>
            <person name="Lee D.-Y."/>
            <person name="Jeon J."/>
            <person name="Kim K.-T."/>
            <person name="Cheong K."/>
            <person name="Song H."/>
            <person name="Choi G."/>
            <person name="Ko J."/>
            <person name="Opiyo S.O."/>
            <person name="Zuo S."/>
            <person name="Madhav S."/>
            <person name="Lee Y.-H."/>
            <person name="Wang G.-L."/>
        </authorList>
    </citation>
    <scope>NUCLEOTIDE SEQUENCE</scope>
    <source>
        <strain evidence="2">AG1-IA B2</strain>
    </source>
</reference>
<protein>
    <submittedName>
        <fullName evidence="2">Uncharacterized protein</fullName>
    </submittedName>
</protein>
<feature type="compositionally biased region" description="Polar residues" evidence="1">
    <location>
        <begin position="29"/>
        <end position="39"/>
    </location>
</feature>
<feature type="compositionally biased region" description="Basic and acidic residues" evidence="1">
    <location>
        <begin position="89"/>
        <end position="100"/>
    </location>
</feature>
<feature type="region of interest" description="Disordered" evidence="1">
    <location>
        <begin position="89"/>
        <end position="134"/>
    </location>
</feature>
<feature type="compositionally biased region" description="Pro residues" evidence="1">
    <location>
        <begin position="108"/>
        <end position="122"/>
    </location>
</feature>
<dbReference type="EMBL" id="JACYCF010000031">
    <property type="protein sequence ID" value="KAF8749044.1"/>
    <property type="molecule type" value="Genomic_DNA"/>
</dbReference>
<evidence type="ECO:0000313" key="2">
    <source>
        <dbReference type="EMBL" id="KAF8749044.1"/>
    </source>
</evidence>
<accession>A0A8H7I748</accession>
<evidence type="ECO:0000313" key="3">
    <source>
        <dbReference type="Proteomes" id="UP000614334"/>
    </source>
</evidence>
<feature type="region of interest" description="Disordered" evidence="1">
    <location>
        <begin position="29"/>
        <end position="57"/>
    </location>
</feature>
<dbReference type="AlphaFoldDB" id="A0A8H7I748"/>
<dbReference type="Proteomes" id="UP000614334">
    <property type="component" value="Unassembled WGS sequence"/>
</dbReference>
<gene>
    <name evidence="2" type="ORF">RHS01_10400</name>
</gene>
<proteinExistence type="predicted"/>
<feature type="compositionally biased region" description="Polar residues" evidence="1">
    <location>
        <begin position="48"/>
        <end position="57"/>
    </location>
</feature>
<comment type="caution">
    <text evidence="2">The sequence shown here is derived from an EMBL/GenBank/DDBJ whole genome shotgun (WGS) entry which is preliminary data.</text>
</comment>